<name>A0A6L3N592_9BURK</name>
<accession>A0A6L3N592</accession>
<dbReference type="EMBL" id="VZOL01001147">
    <property type="protein sequence ID" value="KAB0641726.1"/>
    <property type="molecule type" value="Genomic_DNA"/>
</dbReference>
<protein>
    <submittedName>
        <fullName evidence="2">Short-chain dehydrogenase</fullName>
    </submittedName>
</protein>
<reference evidence="2 3" key="1">
    <citation type="submission" date="2019-09" db="EMBL/GenBank/DDBJ databases">
        <title>Draft genome sequences of 48 bacterial type strains from the CCUG.</title>
        <authorList>
            <person name="Tunovic T."/>
            <person name="Pineiro-Iglesias B."/>
            <person name="Unosson C."/>
            <person name="Inganas E."/>
            <person name="Ohlen M."/>
            <person name="Cardew S."/>
            <person name="Jensie-Markopoulos S."/>
            <person name="Salva-Serra F."/>
            <person name="Jaen-Luchoro D."/>
            <person name="Karlsson R."/>
            <person name="Svensson-Stadler L."/>
            <person name="Chun J."/>
            <person name="Moore E."/>
        </authorList>
    </citation>
    <scope>NUCLEOTIDE SEQUENCE [LARGE SCALE GENOMIC DNA]</scope>
    <source>
        <strain evidence="2 3">CCUG 65687</strain>
    </source>
</reference>
<comment type="caution">
    <text evidence="2">The sequence shown here is derived from an EMBL/GenBank/DDBJ whole genome shotgun (WGS) entry which is preliminary data.</text>
</comment>
<proteinExistence type="predicted"/>
<evidence type="ECO:0000313" key="3">
    <source>
        <dbReference type="Proteomes" id="UP000473571"/>
    </source>
</evidence>
<keyword evidence="1" id="KW-0472">Membrane</keyword>
<sequence>FSRGQRTVRPARPRDDNALYESRHALHEREGMEGPVLRGCAYNAVVQQPKVAGAVALGAAALVVAALARARRAPT</sequence>
<gene>
    <name evidence="2" type="ORF">F7R13_34050</name>
</gene>
<dbReference type="AlphaFoldDB" id="A0A6L3N592"/>
<feature type="transmembrane region" description="Helical" evidence="1">
    <location>
        <begin position="51"/>
        <end position="70"/>
    </location>
</feature>
<dbReference type="Proteomes" id="UP000473571">
    <property type="component" value="Unassembled WGS sequence"/>
</dbReference>
<evidence type="ECO:0000256" key="1">
    <source>
        <dbReference type="SAM" id="Phobius"/>
    </source>
</evidence>
<keyword evidence="1" id="KW-0812">Transmembrane</keyword>
<evidence type="ECO:0000313" key="2">
    <source>
        <dbReference type="EMBL" id="KAB0641726.1"/>
    </source>
</evidence>
<organism evidence="2 3">
    <name type="scientific">Burkholderia territorii</name>
    <dbReference type="NCBI Taxonomy" id="1503055"/>
    <lineage>
        <taxon>Bacteria</taxon>
        <taxon>Pseudomonadati</taxon>
        <taxon>Pseudomonadota</taxon>
        <taxon>Betaproteobacteria</taxon>
        <taxon>Burkholderiales</taxon>
        <taxon>Burkholderiaceae</taxon>
        <taxon>Burkholderia</taxon>
        <taxon>Burkholderia cepacia complex</taxon>
    </lineage>
</organism>
<feature type="non-terminal residue" evidence="2">
    <location>
        <position position="1"/>
    </location>
</feature>
<keyword evidence="1" id="KW-1133">Transmembrane helix</keyword>